<feature type="transmembrane region" description="Helical" evidence="5">
    <location>
        <begin position="40"/>
        <end position="60"/>
    </location>
</feature>
<evidence type="ECO:0000313" key="7">
    <source>
        <dbReference type="EMBL" id="OGY11122.1"/>
    </source>
</evidence>
<accession>A0A1G1V7F9</accession>
<evidence type="ECO:0000256" key="5">
    <source>
        <dbReference type="SAM" id="Phobius"/>
    </source>
</evidence>
<dbReference type="GO" id="GO:0008273">
    <property type="term" value="F:calcium, potassium:sodium antiporter activity"/>
    <property type="evidence" value="ECO:0007669"/>
    <property type="project" value="TreeGrafter"/>
</dbReference>
<dbReference type="PANTHER" id="PTHR10846:SF8">
    <property type="entry name" value="INNER MEMBRANE PROTEIN YRBG"/>
    <property type="match status" value="1"/>
</dbReference>
<feature type="domain" description="Sodium/calcium exchanger membrane region" evidence="6">
    <location>
        <begin position="7"/>
        <end position="148"/>
    </location>
</feature>
<feature type="transmembrane region" description="Helical" evidence="5">
    <location>
        <begin position="306"/>
        <end position="323"/>
    </location>
</feature>
<dbReference type="GO" id="GO:0006874">
    <property type="term" value="P:intracellular calcium ion homeostasis"/>
    <property type="evidence" value="ECO:0007669"/>
    <property type="project" value="TreeGrafter"/>
</dbReference>
<dbReference type="AlphaFoldDB" id="A0A1G1V7F9"/>
<dbReference type="Proteomes" id="UP000178319">
    <property type="component" value="Unassembled WGS sequence"/>
</dbReference>
<evidence type="ECO:0000256" key="4">
    <source>
        <dbReference type="ARBA" id="ARBA00023136"/>
    </source>
</evidence>
<dbReference type="Pfam" id="PF01699">
    <property type="entry name" value="Na_Ca_ex"/>
    <property type="match status" value="2"/>
</dbReference>
<gene>
    <name evidence="7" type="ORF">A3D26_02235</name>
</gene>
<organism evidence="7 8">
    <name type="scientific">Candidatus Blackburnbacteria bacterium RIFCSPHIGHO2_02_FULL_44_20</name>
    <dbReference type="NCBI Taxonomy" id="1797516"/>
    <lineage>
        <taxon>Bacteria</taxon>
        <taxon>Candidatus Blackburniibacteriota</taxon>
    </lineage>
</organism>
<feature type="transmembrane region" description="Helical" evidence="5">
    <location>
        <begin position="204"/>
        <end position="231"/>
    </location>
</feature>
<evidence type="ECO:0000256" key="2">
    <source>
        <dbReference type="ARBA" id="ARBA00022692"/>
    </source>
</evidence>
<dbReference type="GO" id="GO:0005886">
    <property type="term" value="C:plasma membrane"/>
    <property type="evidence" value="ECO:0007669"/>
    <property type="project" value="TreeGrafter"/>
</dbReference>
<keyword evidence="4 5" id="KW-0472">Membrane</keyword>
<evidence type="ECO:0000259" key="6">
    <source>
        <dbReference type="Pfam" id="PF01699"/>
    </source>
</evidence>
<dbReference type="InterPro" id="IPR004837">
    <property type="entry name" value="NaCa_Exmemb"/>
</dbReference>
<dbReference type="PANTHER" id="PTHR10846">
    <property type="entry name" value="SODIUM/POTASSIUM/CALCIUM EXCHANGER"/>
    <property type="match status" value="1"/>
</dbReference>
<keyword evidence="3 5" id="KW-1133">Transmembrane helix</keyword>
<dbReference type="STRING" id="1797516.A3D26_02235"/>
<sequence>MSIVVSIFGMLALSVVLIKSAEVVVSSIRRIAAEVRVPSVLVSAIIIAAATSFPELFIGIASSVSGNQSLSLGNVIGSNISNMSLVLGLAGVFGGTLYIRDTKFFNKEWIFSFLLGFSPMLLLWDRGLSRIDGVILLSLYATYLFLLFHQKVRTSREQPLDLHRFLRSINDHRGPFAHSLVRFFAGLIVLLLAAHWLVGLSSDLAGVLGVPIFVVGLLIVSVGTTLPEVAFSYRSIRDGVPGLVVGNLLGTLAFNSTFILGVVAIVNPITILHRRSYLIALVAYLLTGFLFWVFARSKYRLSRWEAFLLLVLYVVFFVVQFNLSY</sequence>
<dbReference type="Gene3D" id="1.20.1420.30">
    <property type="entry name" value="NCX, central ion-binding region"/>
    <property type="match status" value="1"/>
</dbReference>
<feature type="transmembrane region" description="Helical" evidence="5">
    <location>
        <begin position="277"/>
        <end position="294"/>
    </location>
</feature>
<feature type="transmembrane region" description="Helical" evidence="5">
    <location>
        <begin position="80"/>
        <end position="99"/>
    </location>
</feature>
<dbReference type="InterPro" id="IPR004481">
    <property type="entry name" value="K/Na/Ca-exchanger"/>
</dbReference>
<feature type="transmembrane region" description="Helical" evidence="5">
    <location>
        <begin position="180"/>
        <end position="198"/>
    </location>
</feature>
<evidence type="ECO:0000313" key="8">
    <source>
        <dbReference type="Proteomes" id="UP000178319"/>
    </source>
</evidence>
<feature type="transmembrane region" description="Helical" evidence="5">
    <location>
        <begin position="108"/>
        <end position="124"/>
    </location>
</feature>
<proteinExistence type="predicted"/>
<feature type="domain" description="Sodium/calcium exchanger membrane region" evidence="6">
    <location>
        <begin position="179"/>
        <end position="321"/>
    </location>
</feature>
<comment type="subcellular location">
    <subcellularLocation>
        <location evidence="1">Membrane</location>
        <topology evidence="1">Multi-pass membrane protein</topology>
    </subcellularLocation>
</comment>
<comment type="caution">
    <text evidence="7">The sequence shown here is derived from an EMBL/GenBank/DDBJ whole genome shotgun (WGS) entry which is preliminary data.</text>
</comment>
<name>A0A1G1V7F9_9BACT</name>
<evidence type="ECO:0000256" key="3">
    <source>
        <dbReference type="ARBA" id="ARBA00022989"/>
    </source>
</evidence>
<feature type="transmembrane region" description="Helical" evidence="5">
    <location>
        <begin position="130"/>
        <end position="148"/>
    </location>
</feature>
<feature type="transmembrane region" description="Helical" evidence="5">
    <location>
        <begin position="243"/>
        <end position="265"/>
    </location>
</feature>
<dbReference type="InterPro" id="IPR044880">
    <property type="entry name" value="NCX_ion-bd_dom_sf"/>
</dbReference>
<feature type="transmembrane region" description="Helical" evidence="5">
    <location>
        <begin position="6"/>
        <end position="28"/>
    </location>
</feature>
<reference evidence="7 8" key="1">
    <citation type="journal article" date="2016" name="Nat. Commun.">
        <title>Thousands of microbial genomes shed light on interconnected biogeochemical processes in an aquifer system.</title>
        <authorList>
            <person name="Anantharaman K."/>
            <person name="Brown C.T."/>
            <person name="Hug L.A."/>
            <person name="Sharon I."/>
            <person name="Castelle C.J."/>
            <person name="Probst A.J."/>
            <person name="Thomas B.C."/>
            <person name="Singh A."/>
            <person name="Wilkins M.J."/>
            <person name="Karaoz U."/>
            <person name="Brodie E.L."/>
            <person name="Williams K.H."/>
            <person name="Hubbard S.S."/>
            <person name="Banfield J.F."/>
        </authorList>
    </citation>
    <scope>NUCLEOTIDE SEQUENCE [LARGE SCALE GENOMIC DNA]</scope>
</reference>
<dbReference type="EMBL" id="MHBZ01000023">
    <property type="protein sequence ID" value="OGY11122.1"/>
    <property type="molecule type" value="Genomic_DNA"/>
</dbReference>
<dbReference type="GO" id="GO:0005262">
    <property type="term" value="F:calcium channel activity"/>
    <property type="evidence" value="ECO:0007669"/>
    <property type="project" value="TreeGrafter"/>
</dbReference>
<protein>
    <recommendedName>
        <fullName evidence="6">Sodium/calcium exchanger membrane region domain-containing protein</fullName>
    </recommendedName>
</protein>
<keyword evidence="2 5" id="KW-0812">Transmembrane</keyword>
<evidence type="ECO:0000256" key="1">
    <source>
        <dbReference type="ARBA" id="ARBA00004141"/>
    </source>
</evidence>